<comment type="caution">
    <text evidence="1">The sequence shown here is derived from an EMBL/GenBank/DDBJ whole genome shotgun (WGS) entry which is preliminary data.</text>
</comment>
<sequence length="49" mass="5117">MSEMGKTVLDSGWPAARSTEIELTGTQLTTTNPPTGPTAPWMEAVVPGT</sequence>
<accession>A0AAV5I9F5</accession>
<dbReference type="Proteomes" id="UP001054252">
    <property type="component" value="Unassembled WGS sequence"/>
</dbReference>
<organism evidence="1 2">
    <name type="scientific">Rubroshorea leprosula</name>
    <dbReference type="NCBI Taxonomy" id="152421"/>
    <lineage>
        <taxon>Eukaryota</taxon>
        <taxon>Viridiplantae</taxon>
        <taxon>Streptophyta</taxon>
        <taxon>Embryophyta</taxon>
        <taxon>Tracheophyta</taxon>
        <taxon>Spermatophyta</taxon>
        <taxon>Magnoliopsida</taxon>
        <taxon>eudicotyledons</taxon>
        <taxon>Gunneridae</taxon>
        <taxon>Pentapetalae</taxon>
        <taxon>rosids</taxon>
        <taxon>malvids</taxon>
        <taxon>Malvales</taxon>
        <taxon>Dipterocarpaceae</taxon>
        <taxon>Rubroshorea</taxon>
    </lineage>
</organism>
<keyword evidence="2" id="KW-1185">Reference proteome</keyword>
<gene>
    <name evidence="1" type="ORF">SLEP1_g10865</name>
</gene>
<evidence type="ECO:0000313" key="1">
    <source>
        <dbReference type="EMBL" id="GKU97773.1"/>
    </source>
</evidence>
<dbReference type="AlphaFoldDB" id="A0AAV5I9F5"/>
<reference evidence="1 2" key="1">
    <citation type="journal article" date="2021" name="Commun. Biol.">
        <title>The genome of Shorea leprosula (Dipterocarpaceae) highlights the ecological relevance of drought in aseasonal tropical rainforests.</title>
        <authorList>
            <person name="Ng K.K.S."/>
            <person name="Kobayashi M.J."/>
            <person name="Fawcett J.A."/>
            <person name="Hatakeyama M."/>
            <person name="Paape T."/>
            <person name="Ng C.H."/>
            <person name="Ang C.C."/>
            <person name="Tnah L.H."/>
            <person name="Lee C.T."/>
            <person name="Nishiyama T."/>
            <person name="Sese J."/>
            <person name="O'Brien M.J."/>
            <person name="Copetti D."/>
            <person name="Mohd Noor M.I."/>
            <person name="Ong R.C."/>
            <person name="Putra M."/>
            <person name="Sireger I.Z."/>
            <person name="Indrioko S."/>
            <person name="Kosugi Y."/>
            <person name="Izuno A."/>
            <person name="Isagi Y."/>
            <person name="Lee S.L."/>
            <person name="Shimizu K.K."/>
        </authorList>
    </citation>
    <scope>NUCLEOTIDE SEQUENCE [LARGE SCALE GENOMIC DNA]</scope>
    <source>
        <strain evidence="1">214</strain>
    </source>
</reference>
<name>A0AAV5I9F5_9ROSI</name>
<evidence type="ECO:0000313" key="2">
    <source>
        <dbReference type="Proteomes" id="UP001054252"/>
    </source>
</evidence>
<dbReference type="EMBL" id="BPVZ01000011">
    <property type="protein sequence ID" value="GKU97773.1"/>
    <property type="molecule type" value="Genomic_DNA"/>
</dbReference>
<protein>
    <submittedName>
        <fullName evidence="1">Uncharacterized protein</fullName>
    </submittedName>
</protein>
<proteinExistence type="predicted"/>